<dbReference type="Proteomes" id="UP000324479">
    <property type="component" value="Unassembled WGS sequence"/>
</dbReference>
<reference evidence="1 2" key="1">
    <citation type="submission" date="2019-08" db="EMBL/GenBank/DDBJ databases">
        <authorList>
            <person name="Dhanesh K."/>
            <person name="Kumar G."/>
            <person name="Sasikala C."/>
            <person name="Venkata Ramana C."/>
        </authorList>
    </citation>
    <scope>NUCLEOTIDE SEQUENCE [LARGE SCALE GENOMIC DNA]</scope>
    <source>
        <strain evidence="1 2">JC645</strain>
    </source>
</reference>
<gene>
    <name evidence="1" type="ORF">FYK55_01470</name>
</gene>
<dbReference type="PANTHER" id="PTHR33361">
    <property type="entry name" value="GLR0591 PROTEIN"/>
    <property type="match status" value="1"/>
</dbReference>
<dbReference type="PANTHER" id="PTHR33361:SF2">
    <property type="entry name" value="DUF885 DOMAIN-CONTAINING PROTEIN"/>
    <property type="match status" value="1"/>
</dbReference>
<proteinExistence type="predicted"/>
<comment type="caution">
    <text evidence="1">The sequence shown here is derived from an EMBL/GenBank/DDBJ whole genome shotgun (WGS) entry which is preliminary data.</text>
</comment>
<dbReference type="AlphaFoldDB" id="A0A5M6DHU3"/>
<sequence>MIVRPSILFVAFSVLSLCFSSDARSQKIDTWITQYEADVRTLDRRFRLPLDTEARTYRQQMVQGWLTQLADVDFQSLDRIGQIDYLLLRSELEYQLANDRLEWDRDDAAAELLPYWRDLLQFCQDRENVNPIDAAQTAEVLDRVAAAAEQASAGVETLDPSDSSDAATKKRLDGLRAAQLIGDLQRCASEANRFYAGYDPEYTWWAKQPMDRLEKALNTHRAAIREKLVGVPESDQETIIGLPIGAEGLELELRHEWIAHTPEELVELAKREMAWCDNQMEIASRELGFGDDWRAAMDHTKSQHVPPGDQPKLIRDLAWEAIRFLQTHDLVTVPPLAANGWRMTMMSPDRQRVNPYFLGGPTIIVSFPTDEMTHQEKLMSMRSNNEHFARATVHHELIPGHHLQHYMLPRHKPYRSVFSTPFWIEGWALYWEMLLWDLDFAQSAEDRVGMLFWRKHRCARIIFSLSYHLGTMTPEQCIDYLVERVGHERSAATAEVRRSIMGGYSPLYQAAYMLGGLQLRSLHRDLVESGKMTNRDFHDSVLREHSIPIEVLRNYMTDVPLQSDMQPSWRFDD</sequence>
<dbReference type="Pfam" id="PF05960">
    <property type="entry name" value="DUF885"/>
    <property type="match status" value="1"/>
</dbReference>
<keyword evidence="2" id="KW-1185">Reference proteome</keyword>
<dbReference type="InterPro" id="IPR010281">
    <property type="entry name" value="DUF885"/>
</dbReference>
<name>A0A5M6DHU3_9BACT</name>
<evidence type="ECO:0000313" key="1">
    <source>
        <dbReference type="EMBL" id="KAA5547114.1"/>
    </source>
</evidence>
<organism evidence="1 2">
    <name type="scientific">Roseiconus nitratireducens</name>
    <dbReference type="NCBI Taxonomy" id="2605748"/>
    <lineage>
        <taxon>Bacteria</taxon>
        <taxon>Pseudomonadati</taxon>
        <taxon>Planctomycetota</taxon>
        <taxon>Planctomycetia</taxon>
        <taxon>Pirellulales</taxon>
        <taxon>Pirellulaceae</taxon>
        <taxon>Roseiconus</taxon>
    </lineage>
</organism>
<protein>
    <submittedName>
        <fullName evidence="1">DUF885 domain-containing protein</fullName>
    </submittedName>
</protein>
<evidence type="ECO:0000313" key="2">
    <source>
        <dbReference type="Proteomes" id="UP000324479"/>
    </source>
</evidence>
<dbReference type="RefSeq" id="WP_150074222.1">
    <property type="nucleotide sequence ID" value="NZ_VWOX01000001.1"/>
</dbReference>
<dbReference type="EMBL" id="VWOX01000001">
    <property type="protein sequence ID" value="KAA5547114.1"/>
    <property type="molecule type" value="Genomic_DNA"/>
</dbReference>
<accession>A0A5M6DHU3</accession>